<dbReference type="SUPFAM" id="SSF51735">
    <property type="entry name" value="NAD(P)-binding Rossmann-fold domains"/>
    <property type="match status" value="1"/>
</dbReference>
<evidence type="ECO:0000313" key="8">
    <source>
        <dbReference type="Proteomes" id="UP000525078"/>
    </source>
</evidence>
<accession>A0A7J6ICV1</accession>
<keyword evidence="5" id="KW-0472">Membrane</keyword>
<dbReference type="Proteomes" id="UP000583929">
    <property type="component" value="Unassembled WGS sequence"/>
</dbReference>
<comment type="caution">
    <text evidence="7">The sequence shown here is derived from an EMBL/GenBank/DDBJ whole genome shotgun (WGS) entry which is preliminary data.</text>
</comment>
<comment type="subcellular location">
    <subcellularLocation>
        <location evidence="1">Endoplasmic reticulum</location>
    </subcellularLocation>
</comment>
<evidence type="ECO:0000256" key="1">
    <source>
        <dbReference type="ARBA" id="ARBA00004240"/>
    </source>
</evidence>
<dbReference type="InterPro" id="IPR002347">
    <property type="entry name" value="SDR_fam"/>
</dbReference>
<dbReference type="GO" id="GO:0045703">
    <property type="term" value="F:ketoreductase activity"/>
    <property type="evidence" value="ECO:0007669"/>
    <property type="project" value="TreeGrafter"/>
</dbReference>
<comment type="similarity">
    <text evidence="4">Belongs to the short-chain dehydrogenases/reductases (SDR) family.</text>
</comment>
<evidence type="ECO:0000313" key="6">
    <source>
        <dbReference type="EMBL" id="KAF4378721.1"/>
    </source>
</evidence>
<dbReference type="PROSITE" id="PS00061">
    <property type="entry name" value="ADH_SHORT"/>
    <property type="match status" value="1"/>
</dbReference>
<organism evidence="7 9">
    <name type="scientific">Cannabis sativa</name>
    <name type="common">Hemp</name>
    <name type="synonym">Marijuana</name>
    <dbReference type="NCBI Taxonomy" id="3483"/>
    <lineage>
        <taxon>Eukaryota</taxon>
        <taxon>Viridiplantae</taxon>
        <taxon>Streptophyta</taxon>
        <taxon>Embryophyta</taxon>
        <taxon>Tracheophyta</taxon>
        <taxon>Spermatophyta</taxon>
        <taxon>Magnoliopsida</taxon>
        <taxon>eudicotyledons</taxon>
        <taxon>Gunneridae</taxon>
        <taxon>Pentapetalae</taxon>
        <taxon>rosids</taxon>
        <taxon>fabids</taxon>
        <taxon>Rosales</taxon>
        <taxon>Cannabaceae</taxon>
        <taxon>Cannabis</taxon>
    </lineage>
</organism>
<name>A0A7J6ICV1_CANSA</name>
<feature type="transmembrane region" description="Helical" evidence="5">
    <location>
        <begin position="294"/>
        <end position="317"/>
    </location>
</feature>
<evidence type="ECO:0000313" key="9">
    <source>
        <dbReference type="Proteomes" id="UP000583929"/>
    </source>
</evidence>
<dbReference type="FunFam" id="3.40.50.720:FF:000137">
    <property type="entry name" value="Hydroxysteroid (17-beta) dehydrogenase 3"/>
    <property type="match status" value="1"/>
</dbReference>
<dbReference type="PRINTS" id="PR00081">
    <property type="entry name" value="GDHRDH"/>
</dbReference>
<dbReference type="GO" id="GO:0005783">
    <property type="term" value="C:endoplasmic reticulum"/>
    <property type="evidence" value="ECO:0007669"/>
    <property type="project" value="UniProtKB-SubCell"/>
</dbReference>
<keyword evidence="2" id="KW-0521">NADP</keyword>
<evidence type="ECO:0000256" key="2">
    <source>
        <dbReference type="ARBA" id="ARBA00022857"/>
    </source>
</evidence>
<feature type="transmembrane region" description="Helical" evidence="5">
    <location>
        <begin position="204"/>
        <end position="225"/>
    </location>
</feature>
<dbReference type="CDD" id="cd05356">
    <property type="entry name" value="17beta-HSD1_like_SDR_c"/>
    <property type="match status" value="1"/>
</dbReference>
<keyword evidence="5" id="KW-1133">Transmembrane helix</keyword>
<dbReference type="InterPro" id="IPR020904">
    <property type="entry name" value="Sc_DH/Rdtase_CS"/>
</dbReference>
<feature type="transmembrane region" description="Helical" evidence="5">
    <location>
        <begin position="24"/>
        <end position="50"/>
    </location>
</feature>
<dbReference type="PIRSF" id="PIRSF000126">
    <property type="entry name" value="11-beta-HSD1"/>
    <property type="match status" value="1"/>
</dbReference>
<evidence type="ECO:0000256" key="5">
    <source>
        <dbReference type="SAM" id="Phobius"/>
    </source>
</evidence>
<proteinExistence type="inferred from homology"/>
<evidence type="ECO:0000256" key="3">
    <source>
        <dbReference type="ARBA" id="ARBA00023002"/>
    </source>
</evidence>
<protein>
    <submittedName>
        <fullName evidence="7">Uncharacterized protein</fullName>
    </submittedName>
</protein>
<keyword evidence="9" id="KW-1185">Reference proteome</keyword>
<keyword evidence="3" id="KW-0560">Oxidoreductase</keyword>
<dbReference type="Gene3D" id="3.40.50.720">
    <property type="entry name" value="NAD(P)-binding Rossmann-like Domain"/>
    <property type="match status" value="1"/>
</dbReference>
<dbReference type="Pfam" id="PF00106">
    <property type="entry name" value="adh_short"/>
    <property type="match status" value="1"/>
</dbReference>
<feature type="non-terminal residue" evidence="7">
    <location>
        <position position="326"/>
    </location>
</feature>
<reference evidence="8 9" key="1">
    <citation type="journal article" date="2020" name="bioRxiv">
        <title>Sequence and annotation of 42 cannabis genomes reveals extensive copy number variation in cannabinoid synthesis and pathogen resistance genes.</title>
        <authorList>
            <person name="Mckernan K.J."/>
            <person name="Helbert Y."/>
            <person name="Kane L.T."/>
            <person name="Ebling H."/>
            <person name="Zhang L."/>
            <person name="Liu B."/>
            <person name="Eaton Z."/>
            <person name="Mclaughlin S."/>
            <person name="Kingan S."/>
            <person name="Baybayan P."/>
            <person name="Concepcion G."/>
            <person name="Jordan M."/>
            <person name="Riva A."/>
            <person name="Barbazuk W."/>
            <person name="Harkins T."/>
        </authorList>
    </citation>
    <scope>NUCLEOTIDE SEQUENCE [LARGE SCALE GENOMIC DNA]</scope>
    <source>
        <strain evidence="8 9">cv. Jamaican Lion 4</strain>
        <strain evidence="7">Father</strain>
        <strain evidence="6">Mother</strain>
        <tissue evidence="7">Leaf</tissue>
    </source>
</reference>
<dbReference type="EMBL" id="JAATIP010000071">
    <property type="protein sequence ID" value="KAF4378721.1"/>
    <property type="molecule type" value="Genomic_DNA"/>
</dbReference>
<dbReference type="EMBL" id="JAATIQ010000001">
    <property type="protein sequence ID" value="KAF4404879.1"/>
    <property type="molecule type" value="Genomic_DNA"/>
</dbReference>
<evidence type="ECO:0000256" key="4">
    <source>
        <dbReference type="RuleBase" id="RU000363"/>
    </source>
</evidence>
<keyword evidence="5" id="KW-0812">Transmembrane</keyword>
<sequence>IINVQFSLTSFRSSTYSYMEFQELMIVTISGLGLIKVISYSIKFVMWVWITFLRAPKNLKDEYGPWAVVTGATDGIGKALAFELASKGLSLILVGRNASKLEATSTEIMASLSSSKSSSVEVKSVVVDLAKCSGKELGEIIDKEIKGLDIGILINNAGLGYSYPQFLHEVDLEIMEDIFKVNIEAVTWMVHSILPCMLRKKKGAILNIGSASSAFLPSFPFQTIYASSKGYLSMFSKSLSEEYKQRGIDIQCQVPAYVATKMTKFEASLFVPSSEKYSKASVRSIGYEKSCSPYWSHSLLCFIISLLPHTFLNYLLYSKNVALINN</sequence>
<dbReference type="AlphaFoldDB" id="A0A7J6ICV1"/>
<dbReference type="PANTHER" id="PTHR43899">
    <property type="entry name" value="RH59310P"/>
    <property type="match status" value="1"/>
</dbReference>
<dbReference type="InterPro" id="IPR036291">
    <property type="entry name" value="NAD(P)-bd_dom_sf"/>
</dbReference>
<dbReference type="PRINTS" id="PR00080">
    <property type="entry name" value="SDRFAMILY"/>
</dbReference>
<gene>
    <name evidence="6" type="ORF">F8388_006172</name>
    <name evidence="7" type="ORF">G4B88_006265</name>
</gene>
<dbReference type="Proteomes" id="UP000525078">
    <property type="component" value="Unassembled WGS sequence"/>
</dbReference>
<dbReference type="PANTHER" id="PTHR43899:SF25">
    <property type="entry name" value="ENOYL-(ACYL CARRIER) REDUCTASE"/>
    <property type="match status" value="1"/>
</dbReference>
<evidence type="ECO:0000313" key="7">
    <source>
        <dbReference type="EMBL" id="KAF4404879.1"/>
    </source>
</evidence>
<dbReference type="InterPro" id="IPR051019">
    <property type="entry name" value="VLCFA-Steroid_DH"/>
</dbReference>